<organism evidence="3 4">
    <name type="scientific">Rhizobium paranaense</name>
    <dbReference type="NCBI Taxonomy" id="1650438"/>
    <lineage>
        <taxon>Bacteria</taxon>
        <taxon>Pseudomonadati</taxon>
        <taxon>Pseudomonadota</taxon>
        <taxon>Alphaproteobacteria</taxon>
        <taxon>Hyphomicrobiales</taxon>
        <taxon>Rhizobiaceae</taxon>
        <taxon>Rhizobium/Agrobacterium group</taxon>
        <taxon>Rhizobium</taxon>
    </lineage>
</organism>
<feature type="domain" description="Amine oxidase" evidence="2">
    <location>
        <begin position="112"/>
        <end position="360"/>
    </location>
</feature>
<gene>
    <name evidence="3" type="ORF">GGD50_004085</name>
</gene>
<keyword evidence="4" id="KW-1185">Reference proteome</keyword>
<evidence type="ECO:0000259" key="2">
    <source>
        <dbReference type="Pfam" id="PF01593"/>
    </source>
</evidence>
<evidence type="ECO:0000313" key="3">
    <source>
        <dbReference type="EMBL" id="MBB5575450.1"/>
    </source>
</evidence>
<dbReference type="Gene3D" id="3.50.50.60">
    <property type="entry name" value="FAD/NAD(P)-binding domain"/>
    <property type="match status" value="2"/>
</dbReference>
<comment type="similarity">
    <text evidence="1">Belongs to the flavin monoamine oxidase family.</text>
</comment>
<dbReference type="Pfam" id="PF01593">
    <property type="entry name" value="Amino_oxidase"/>
    <property type="match status" value="1"/>
</dbReference>
<dbReference type="PANTHER" id="PTHR43563:SF1">
    <property type="entry name" value="AMINE OXIDASE [FLAVIN-CONTAINING] B"/>
    <property type="match status" value="1"/>
</dbReference>
<dbReference type="SUPFAM" id="SSF51905">
    <property type="entry name" value="FAD/NAD(P)-binding domain"/>
    <property type="match status" value="1"/>
</dbReference>
<dbReference type="PANTHER" id="PTHR43563">
    <property type="entry name" value="AMINE OXIDASE"/>
    <property type="match status" value="1"/>
</dbReference>
<dbReference type="GO" id="GO:0016491">
    <property type="term" value="F:oxidoreductase activity"/>
    <property type="evidence" value="ECO:0007669"/>
    <property type="project" value="InterPro"/>
</dbReference>
<evidence type="ECO:0000313" key="4">
    <source>
        <dbReference type="Proteomes" id="UP000549882"/>
    </source>
</evidence>
<name>A0A7W9D2T0_9HYPH</name>
<sequence length="369" mass="39719">MMKINVAIIGGGLAGLNTARLLQAARINFLLFEARATFGGRIQTVNEKGQPHADGFDLGPSWFWPRMQPAIANLVAELDLPTFAQNDDGDVVFERMSREAPKRYPGLTQEPEAFRLVGGSAALVRAIAGSLPEGRLRCGAEVTGMRLTEDGVELFVRLADGQEERVQARRVIAALPPRILDATVGFEPPLAPATVQLWNETSTWMAPHAKFFAIYDRAFWREAGFSGTAQSMVGPLAEIHDATTSSGRAALFGFVGMGAEQRKAAGERSLTEACIQQFARLFGEQAAHPRATLYKDWAADPLTATSADWFSTGHPHAPEGGWVTGPWKERLTLAGSEVSPIEAGYLAGAVEASAAAVADLIQKFATNKD</sequence>
<dbReference type="SUPFAM" id="SSF54373">
    <property type="entry name" value="FAD-linked reductases, C-terminal domain"/>
    <property type="match status" value="1"/>
</dbReference>
<dbReference type="Proteomes" id="UP000549882">
    <property type="component" value="Unassembled WGS sequence"/>
</dbReference>
<protein>
    <submittedName>
        <fullName evidence="3">Monoamine oxidase</fullName>
    </submittedName>
</protein>
<dbReference type="AlphaFoldDB" id="A0A7W9D2T0"/>
<dbReference type="Pfam" id="PF13450">
    <property type="entry name" value="NAD_binding_8"/>
    <property type="match status" value="1"/>
</dbReference>
<dbReference type="EMBL" id="JACHBI010000008">
    <property type="protein sequence ID" value="MBB5575450.1"/>
    <property type="molecule type" value="Genomic_DNA"/>
</dbReference>
<dbReference type="InterPro" id="IPR002937">
    <property type="entry name" value="Amino_oxidase"/>
</dbReference>
<accession>A0A7W9D2T0</accession>
<dbReference type="InterPro" id="IPR050703">
    <property type="entry name" value="Flavin_MAO"/>
</dbReference>
<evidence type="ECO:0000256" key="1">
    <source>
        <dbReference type="ARBA" id="ARBA00005995"/>
    </source>
</evidence>
<reference evidence="3 4" key="1">
    <citation type="submission" date="2020-08" db="EMBL/GenBank/DDBJ databases">
        <title>Genomic Encyclopedia of Type Strains, Phase IV (KMG-V): Genome sequencing to study the core and pangenomes of soil and plant-associated prokaryotes.</title>
        <authorList>
            <person name="Whitman W."/>
        </authorList>
    </citation>
    <scope>NUCLEOTIDE SEQUENCE [LARGE SCALE GENOMIC DNA]</scope>
    <source>
        <strain evidence="3 4">SEMIA 4064</strain>
    </source>
</reference>
<comment type="caution">
    <text evidence="3">The sequence shown here is derived from an EMBL/GenBank/DDBJ whole genome shotgun (WGS) entry which is preliminary data.</text>
</comment>
<dbReference type="RefSeq" id="WP_183938744.1">
    <property type="nucleotide sequence ID" value="NZ_JACHBI010000008.1"/>
</dbReference>
<proteinExistence type="inferred from homology"/>
<dbReference type="InterPro" id="IPR036188">
    <property type="entry name" value="FAD/NAD-bd_sf"/>
</dbReference>